<gene>
    <name evidence="4" type="ORF">AZJ28_12915</name>
</gene>
<dbReference type="PANTHER" id="PTHR43808:SF31">
    <property type="entry name" value="N-ACETYL-L-CITRULLINE DEACETYLASE"/>
    <property type="match status" value="1"/>
</dbReference>
<dbReference type="InterPro" id="IPR011650">
    <property type="entry name" value="Peptidase_M20_dimer"/>
</dbReference>
<evidence type="ECO:0000313" key="4">
    <source>
        <dbReference type="EMBL" id="TVX63533.1"/>
    </source>
</evidence>
<sequence length="244" mass="26307">DNALEETASMGFAPESSFPLTYAEKGLLQVKLHGPGSDQLKLDIGGAFNVVPDKASYQGPLYEAVCRGLTEAGYDYQNADQTVTVIGLPKHAKDASQGINAVIRLASVLANLHSHPTLHFLSDKAGQDGKGLNIFGEVTDEPSGSLSFNVAGLTINPDRSEIRIDIRIPVLADKEKLVAQLTQCAKDYQLDYQEFDYLAPLYVARDSQLVTTLMQVYQEKTGDKTPPLSSGGATFARTMPNCVA</sequence>
<evidence type="ECO:0000256" key="1">
    <source>
        <dbReference type="ARBA" id="ARBA00022723"/>
    </source>
</evidence>
<dbReference type="AlphaFoldDB" id="A0A559GKV2"/>
<feature type="non-terminal residue" evidence="4">
    <location>
        <position position="1"/>
    </location>
</feature>
<feature type="domain" description="Peptidase M20 dimerisation" evidence="3">
    <location>
        <begin position="82"/>
        <end position="191"/>
    </location>
</feature>
<dbReference type="EMBL" id="VMYC01000448">
    <property type="protein sequence ID" value="TVX63533.1"/>
    <property type="molecule type" value="Genomic_DNA"/>
</dbReference>
<name>A0A559GKV2_STREE</name>
<comment type="caution">
    <text evidence="4">The sequence shown here is derived from an EMBL/GenBank/DDBJ whole genome shotgun (WGS) entry which is preliminary data.</text>
</comment>
<dbReference type="PANTHER" id="PTHR43808">
    <property type="entry name" value="ACETYLORNITHINE DEACETYLASE"/>
    <property type="match status" value="1"/>
</dbReference>
<keyword evidence="2" id="KW-0378">Hydrolase</keyword>
<feature type="non-terminal residue" evidence="4">
    <location>
        <position position="244"/>
    </location>
</feature>
<dbReference type="SUPFAM" id="SSF55031">
    <property type="entry name" value="Bacterial exopeptidase dimerisation domain"/>
    <property type="match status" value="1"/>
</dbReference>
<keyword evidence="1" id="KW-0479">Metal-binding</keyword>
<reference evidence="4 5" key="1">
    <citation type="submission" date="2019-07" db="EMBL/GenBank/DDBJ databases">
        <authorList>
            <person name="Mohale T."/>
        </authorList>
    </citation>
    <scope>NUCLEOTIDE SEQUENCE [LARGE SCALE GENOMIC DNA]</scope>
    <source>
        <strain evidence="4 5">NTPn 59</strain>
    </source>
</reference>
<dbReference type="InterPro" id="IPR050072">
    <property type="entry name" value="Peptidase_M20A"/>
</dbReference>
<dbReference type="Gene3D" id="3.30.70.360">
    <property type="match status" value="1"/>
</dbReference>
<dbReference type="GO" id="GO:0006526">
    <property type="term" value="P:L-arginine biosynthetic process"/>
    <property type="evidence" value="ECO:0007669"/>
    <property type="project" value="TreeGrafter"/>
</dbReference>
<accession>A0A559GKV2</accession>
<dbReference type="InterPro" id="IPR036264">
    <property type="entry name" value="Bact_exopeptidase_dim_dom"/>
</dbReference>
<dbReference type="GO" id="GO:0008777">
    <property type="term" value="F:acetylornithine deacetylase activity"/>
    <property type="evidence" value="ECO:0007669"/>
    <property type="project" value="TreeGrafter"/>
</dbReference>
<evidence type="ECO:0000259" key="3">
    <source>
        <dbReference type="Pfam" id="PF07687"/>
    </source>
</evidence>
<proteinExistence type="predicted"/>
<evidence type="ECO:0000256" key="2">
    <source>
        <dbReference type="ARBA" id="ARBA00022801"/>
    </source>
</evidence>
<dbReference type="Pfam" id="PF07687">
    <property type="entry name" value="M20_dimer"/>
    <property type="match status" value="1"/>
</dbReference>
<organism evidence="4 5">
    <name type="scientific">Streptococcus pneumoniae</name>
    <dbReference type="NCBI Taxonomy" id="1313"/>
    <lineage>
        <taxon>Bacteria</taxon>
        <taxon>Bacillati</taxon>
        <taxon>Bacillota</taxon>
        <taxon>Bacilli</taxon>
        <taxon>Lactobacillales</taxon>
        <taxon>Streptococcaceae</taxon>
        <taxon>Streptococcus</taxon>
    </lineage>
</organism>
<dbReference type="Proteomes" id="UP000315060">
    <property type="component" value="Unassembled WGS sequence"/>
</dbReference>
<evidence type="ECO:0000313" key="5">
    <source>
        <dbReference type="Proteomes" id="UP000315060"/>
    </source>
</evidence>
<protein>
    <recommendedName>
        <fullName evidence="3">Peptidase M20 dimerisation domain-containing protein</fullName>
    </recommendedName>
</protein>